<dbReference type="PANTHER" id="PTHR12834">
    <property type="entry name" value="SIGNAL RECOGNITION PARTICLE 9 KDA PROTEIN"/>
    <property type="match status" value="1"/>
</dbReference>
<dbReference type="Gene3D" id="3.30.720.10">
    <property type="entry name" value="Signal recognition particle alu RNA binding heterodimer, srp9/1"/>
    <property type="match status" value="1"/>
</dbReference>
<dbReference type="Proteomes" id="UP001362999">
    <property type="component" value="Unassembled WGS sequence"/>
</dbReference>
<accession>A0AAW0C900</accession>
<evidence type="ECO:0000313" key="3">
    <source>
        <dbReference type="EMBL" id="KAK7035661.1"/>
    </source>
</evidence>
<organism evidence="3 4">
    <name type="scientific">Favolaschia claudopus</name>
    <dbReference type="NCBI Taxonomy" id="2862362"/>
    <lineage>
        <taxon>Eukaryota</taxon>
        <taxon>Fungi</taxon>
        <taxon>Dikarya</taxon>
        <taxon>Basidiomycota</taxon>
        <taxon>Agaricomycotina</taxon>
        <taxon>Agaricomycetes</taxon>
        <taxon>Agaricomycetidae</taxon>
        <taxon>Agaricales</taxon>
        <taxon>Marasmiineae</taxon>
        <taxon>Mycenaceae</taxon>
        <taxon>Favolaschia</taxon>
    </lineage>
</organism>
<feature type="compositionally biased region" description="Low complexity" evidence="1">
    <location>
        <begin position="96"/>
        <end position="113"/>
    </location>
</feature>
<proteinExistence type="predicted"/>
<dbReference type="PANTHER" id="PTHR12834:SF12">
    <property type="entry name" value="SIGNAL RECOGNITION PARTICLE 9 KDA PROTEIN"/>
    <property type="match status" value="1"/>
</dbReference>
<dbReference type="InterPro" id="IPR039914">
    <property type="entry name" value="SRP9-like"/>
</dbReference>
<feature type="region of interest" description="Disordered" evidence="1">
    <location>
        <begin position="96"/>
        <end position="125"/>
    </location>
</feature>
<evidence type="ECO:0000313" key="4">
    <source>
        <dbReference type="Proteomes" id="UP001362999"/>
    </source>
</evidence>
<reference evidence="3 4" key="1">
    <citation type="journal article" date="2024" name="J Genomics">
        <title>Draft genome sequencing and assembly of Favolaschia claudopus CIRM-BRFM 2984 isolated from oak limbs.</title>
        <authorList>
            <person name="Navarro D."/>
            <person name="Drula E."/>
            <person name="Chaduli D."/>
            <person name="Cazenave R."/>
            <person name="Ahrendt S."/>
            <person name="Wang J."/>
            <person name="Lipzen A."/>
            <person name="Daum C."/>
            <person name="Barry K."/>
            <person name="Grigoriev I.V."/>
            <person name="Favel A."/>
            <person name="Rosso M.N."/>
            <person name="Martin F."/>
        </authorList>
    </citation>
    <scope>NUCLEOTIDE SEQUENCE [LARGE SCALE GENOMIC DNA]</scope>
    <source>
        <strain evidence="3 4">CIRM-BRFM 2984</strain>
    </source>
</reference>
<evidence type="ECO:0000256" key="1">
    <source>
        <dbReference type="SAM" id="MobiDB-lite"/>
    </source>
</evidence>
<dbReference type="AlphaFoldDB" id="A0AAW0C900"/>
<dbReference type="InterPro" id="IPR039432">
    <property type="entry name" value="SRP9_dom"/>
</dbReference>
<dbReference type="Pfam" id="PF05486">
    <property type="entry name" value="SRP9-21"/>
    <property type="match status" value="1"/>
</dbReference>
<dbReference type="GO" id="GO:0008312">
    <property type="term" value="F:7S RNA binding"/>
    <property type="evidence" value="ECO:0007669"/>
    <property type="project" value="InterPro"/>
</dbReference>
<keyword evidence="4" id="KW-1185">Reference proteome</keyword>
<feature type="compositionally biased region" description="Basic residues" evidence="1">
    <location>
        <begin position="116"/>
        <end position="125"/>
    </location>
</feature>
<dbReference type="FunFam" id="3.30.720.10:FF:000008">
    <property type="entry name" value="Unplaced genomic scaffold supercont1.11, whole genome shotgun sequence"/>
    <property type="match status" value="1"/>
</dbReference>
<dbReference type="SUPFAM" id="SSF54762">
    <property type="entry name" value="Signal recognition particle alu RNA binding heterodimer, SRP9/14"/>
    <property type="match status" value="1"/>
</dbReference>
<name>A0AAW0C900_9AGAR</name>
<feature type="domain" description="SRP9" evidence="2">
    <location>
        <begin position="5"/>
        <end position="73"/>
    </location>
</feature>
<dbReference type="GO" id="GO:0006614">
    <property type="term" value="P:SRP-dependent cotranslational protein targeting to membrane"/>
    <property type="evidence" value="ECO:0007669"/>
    <property type="project" value="InterPro"/>
</dbReference>
<comment type="caution">
    <text evidence="3">The sequence shown here is derived from an EMBL/GenBank/DDBJ whole genome shotgun (WGS) entry which is preliminary data.</text>
</comment>
<dbReference type="EMBL" id="JAWWNJ010000019">
    <property type="protein sequence ID" value="KAK7035661.1"/>
    <property type="molecule type" value="Genomic_DNA"/>
</dbReference>
<dbReference type="GO" id="GO:0005786">
    <property type="term" value="C:signal recognition particle, endoplasmic reticulum targeting"/>
    <property type="evidence" value="ECO:0007669"/>
    <property type="project" value="TreeGrafter"/>
</dbReference>
<sequence length="125" mass="13788">MVYIHSWQDYQDAAEALYTKSPTTTRYCVKWKSSEGKLVLKVTDNTTCIKFKTYSSIFLNRFEALNLSLMEKMQNHRKVEPPAAPEPLATTTATAEVATASSVTPSASGSPATGGVKKKKPKKKK</sequence>
<gene>
    <name evidence="3" type="ORF">R3P38DRAFT_2518080</name>
</gene>
<protein>
    <submittedName>
        <fullName evidence="3">Signal recognition particle protein</fullName>
    </submittedName>
</protein>
<dbReference type="InterPro" id="IPR009018">
    <property type="entry name" value="Signal_recog_particle_SRP9/14"/>
</dbReference>
<evidence type="ECO:0000259" key="2">
    <source>
        <dbReference type="Pfam" id="PF05486"/>
    </source>
</evidence>